<sequence>MSTIKFYKRKLKNMKMQEYWIPETPAKNRPARPQEVYEQVKDQKSQNDGSLNSGSDRLIDLNKSICDWEDIGIDACGYKDHGDSRNSVPEAALAAEKETRVQRGEPAYFVVNSLGYSGEREGDFRWQETTNITGDTMACTNNVVRSLDFRASGECLDEWNAPLDSAPSTGSLNCCSSMAPPAFQEFEIATTQAEASQESPIPPIKDVIENLLPEQRNPLLSLDLEKGTSNPESHVTQCDQENEKLQSGVFLAPKTPVLKHNANKRPRKGIDVNQRPLSKIKKHRHRPKIAGQGKSKRLVKNSAENNKENNVRKTQSEEKKENREHVSKNQSMEKQYVRKTESKKRRKPSTQQTSVIVGMQSDVGSFGGHKLLNDLDLYTNSFRWRSHGKRSVRSKIGFHRGSSWVQQLNFPKRCKRMRTKRQKKSVVSIMLGFLRLCGWMKKKRSKRFIERGNFSWLALIQMINNQILNIPLNQICSEFKKLPDPPQELGIGEGEGKVKHERNVPESSIEIPVRQALTNEEHEIPILTQNHEKKLTQNCIEIRPSPVNLKFQDVSSLKNKELQVAAKSKGPLKIFNKKGSVNQKAGDVIEELIHKFKKLKIIDISAIVPYQSSDSTKKTKPKVILDSETARRWNLLMGIDNGACKENVDEEKQKKWEEERKIFHGRVDSFTSKMHVVLGDRRFKPWKGSVVDSVVGVFLTQNVSDFLSSSAYMSLAAKFPVKPSNEEASVDDLENKNSQGSTKARQDSDGNQYFIIEPEPKTPADMVEETSLVDIEDLGNTALPQEYHRHKNKVWRCKNSENASRGMEHMNSISKSKRLNCLNASSTSTTPSDLDDSFEMSCSSSSACHKSYNSELMEGCRAENVVKEKMSEAEVEMKGNPHTQSELNETVFKTLNLVMKIRCALRSVDKTRKTTGGKKEKVQEKKVEKSDWDDLRRMYSKPRTREQTDTVDWEAVRQAPLTEIAEIIKGRGQHTIIAKRIQDFLNRVVDYHGSVDLEWLRYAPPDLVKAYLLEIPGLGLKSVECVQLLTLGNNAFPVDVNVDRISVRLGWVPLEPLPGDLQFHLLEEYPIMDSIQKYLWPRLSELDHRTLYELHYHMITFGKVFCTKKNPNCGACPMRAECRHHASAVASANIALPGPAKKGEERSIVPKIPVGNSALAGNGDVVVNPISESLLESDKKLESELRTQNCEPFIEEPESPKIEQDIEELATSKYIIDDEEEEIPTIKLNNDSFKENVQHFMDKYGPNLQTDNLSRALVPIPVNVNSIPMRKLKQTNRLRTEHQVYEIPDNHELLRGLEKRECDDSLPFLLAIWRAGETPDSCEPPKKRCSSQGPEICNDLTCFYCQSILEDKDEIVRGTILIPCRTAMRGRFPLNGTYFQVNEVFADHETSYNPIIVPRSSIWYLKRRTVYIGTSPSAIFRGISSITEIQENFWRGFICVRGWDSKTRQPKPLCKRFHCPPSKMDKARKRPQII</sequence>
<keyword evidence="6" id="KW-0408">Iron</keyword>
<dbReference type="InterPro" id="IPR003651">
    <property type="entry name" value="Endonuclease3_FeS-loop_motif"/>
</dbReference>
<dbReference type="InterPro" id="IPR044811">
    <property type="entry name" value="DME/ROS1"/>
</dbReference>
<dbReference type="PANTHER" id="PTHR46213:SF16">
    <property type="entry name" value="HHH-GPD DOMAIN-CONTAINING PROTEIN"/>
    <property type="match status" value="1"/>
</dbReference>
<reference evidence="12" key="1">
    <citation type="journal article" date="2023" name="Plant Biotechnol. J.">
        <title>Chromosome-level wild Hevea brasiliensis genome provides new tools for genomic-assisted breeding and valuable loci to elevate rubber yield.</title>
        <authorList>
            <person name="Cheng H."/>
            <person name="Song X."/>
            <person name="Hu Y."/>
            <person name="Wu T."/>
            <person name="Yang Q."/>
            <person name="An Z."/>
            <person name="Feng S."/>
            <person name="Deng Z."/>
            <person name="Wu W."/>
            <person name="Zeng X."/>
            <person name="Tu M."/>
            <person name="Wang X."/>
            <person name="Huang H."/>
        </authorList>
    </citation>
    <scope>NUCLEOTIDE SEQUENCE</scope>
    <source>
        <strain evidence="12">MT/VB/25A 57/8</strain>
    </source>
</reference>
<dbReference type="SMART" id="SM00478">
    <property type="entry name" value="ENDO3c"/>
    <property type="match status" value="1"/>
</dbReference>
<comment type="caution">
    <text evidence="12">The sequence shown here is derived from an EMBL/GenBank/DDBJ whole genome shotgun (WGS) entry which is preliminary data.</text>
</comment>
<dbReference type="InterPro" id="IPR003265">
    <property type="entry name" value="HhH-GPD_domain"/>
</dbReference>
<dbReference type="InterPro" id="IPR028925">
    <property type="entry name" value="RRM_DME"/>
</dbReference>
<evidence type="ECO:0000256" key="1">
    <source>
        <dbReference type="ARBA" id="ARBA00001966"/>
    </source>
</evidence>
<protein>
    <recommendedName>
        <fullName evidence="11">HhH-GPD domain-containing protein</fullName>
    </recommendedName>
</protein>
<dbReference type="Gene3D" id="1.10.340.30">
    <property type="entry name" value="Hypothetical protein, domain 2"/>
    <property type="match status" value="1"/>
</dbReference>
<dbReference type="Gene3D" id="1.10.1670.10">
    <property type="entry name" value="Helix-hairpin-Helix base-excision DNA repair enzymes (C-terminal)"/>
    <property type="match status" value="1"/>
</dbReference>
<evidence type="ECO:0000256" key="6">
    <source>
        <dbReference type="ARBA" id="ARBA00023004"/>
    </source>
</evidence>
<dbReference type="Pfam" id="PF15628">
    <property type="entry name" value="RRM_DME"/>
    <property type="match status" value="1"/>
</dbReference>
<comment type="subcellular location">
    <subcellularLocation>
        <location evidence="2">Nucleus</location>
    </subcellularLocation>
</comment>
<accession>A0ABQ9N884</accession>
<evidence type="ECO:0000256" key="7">
    <source>
        <dbReference type="ARBA" id="ARBA00023014"/>
    </source>
</evidence>
<comment type="similarity">
    <text evidence="3">Belongs to the DNA glycosylase family. DEMETER subfamily.</text>
</comment>
<feature type="compositionally biased region" description="Basic residues" evidence="10">
    <location>
        <begin position="278"/>
        <end position="299"/>
    </location>
</feature>
<feature type="compositionally biased region" description="Polar residues" evidence="10">
    <location>
        <begin position="46"/>
        <end position="55"/>
    </location>
</feature>
<name>A0ABQ9N884_HEVBR</name>
<evidence type="ECO:0000256" key="9">
    <source>
        <dbReference type="ARBA" id="ARBA00023242"/>
    </source>
</evidence>
<keyword evidence="13" id="KW-1185">Reference proteome</keyword>
<keyword evidence="4" id="KW-0004">4Fe-4S</keyword>
<gene>
    <name evidence="12" type="ORF">P3X46_000101</name>
</gene>
<feature type="region of interest" description="Disordered" evidence="10">
    <location>
        <begin position="247"/>
        <end position="353"/>
    </location>
</feature>
<keyword evidence="5" id="KW-0479">Metal-binding</keyword>
<dbReference type="InterPro" id="IPR011257">
    <property type="entry name" value="DNA_glycosylase"/>
</dbReference>
<keyword evidence="9" id="KW-0539">Nucleus</keyword>
<evidence type="ECO:0000256" key="4">
    <source>
        <dbReference type="ARBA" id="ARBA00022485"/>
    </source>
</evidence>
<dbReference type="CDD" id="cd00056">
    <property type="entry name" value="ENDO3c"/>
    <property type="match status" value="1"/>
</dbReference>
<dbReference type="Proteomes" id="UP001174677">
    <property type="component" value="Chromosome 1"/>
</dbReference>
<dbReference type="Pfam" id="PF15629">
    <property type="entry name" value="Perm-CXXC"/>
    <property type="match status" value="1"/>
</dbReference>
<evidence type="ECO:0000256" key="2">
    <source>
        <dbReference type="ARBA" id="ARBA00004123"/>
    </source>
</evidence>
<keyword evidence="8" id="KW-0238">DNA-binding</keyword>
<evidence type="ECO:0000256" key="5">
    <source>
        <dbReference type="ARBA" id="ARBA00022723"/>
    </source>
</evidence>
<dbReference type="InterPro" id="IPR023170">
    <property type="entry name" value="HhH_base_excis_C"/>
</dbReference>
<dbReference type="SUPFAM" id="SSF48150">
    <property type="entry name" value="DNA-glycosylase"/>
    <property type="match status" value="1"/>
</dbReference>
<evidence type="ECO:0000256" key="8">
    <source>
        <dbReference type="ARBA" id="ARBA00023125"/>
    </source>
</evidence>
<feature type="domain" description="HhH-GPD" evidence="11">
    <location>
        <begin position="921"/>
        <end position="1104"/>
    </location>
</feature>
<evidence type="ECO:0000313" key="12">
    <source>
        <dbReference type="EMBL" id="KAJ9188734.1"/>
    </source>
</evidence>
<feature type="compositionally biased region" description="Basic and acidic residues" evidence="10">
    <location>
        <begin position="305"/>
        <end position="327"/>
    </location>
</feature>
<evidence type="ECO:0000313" key="13">
    <source>
        <dbReference type="Proteomes" id="UP001174677"/>
    </source>
</evidence>
<feature type="region of interest" description="Disordered" evidence="10">
    <location>
        <begin position="24"/>
        <end position="55"/>
    </location>
</feature>
<evidence type="ECO:0000256" key="10">
    <source>
        <dbReference type="SAM" id="MobiDB-lite"/>
    </source>
</evidence>
<organism evidence="12 13">
    <name type="scientific">Hevea brasiliensis</name>
    <name type="common">Para rubber tree</name>
    <name type="synonym">Siphonia brasiliensis</name>
    <dbReference type="NCBI Taxonomy" id="3981"/>
    <lineage>
        <taxon>Eukaryota</taxon>
        <taxon>Viridiplantae</taxon>
        <taxon>Streptophyta</taxon>
        <taxon>Embryophyta</taxon>
        <taxon>Tracheophyta</taxon>
        <taxon>Spermatophyta</taxon>
        <taxon>Magnoliopsida</taxon>
        <taxon>eudicotyledons</taxon>
        <taxon>Gunneridae</taxon>
        <taxon>Pentapetalae</taxon>
        <taxon>rosids</taxon>
        <taxon>fabids</taxon>
        <taxon>Malpighiales</taxon>
        <taxon>Euphorbiaceae</taxon>
        <taxon>Crotonoideae</taxon>
        <taxon>Micrandreae</taxon>
        <taxon>Hevea</taxon>
    </lineage>
</organism>
<proteinExistence type="inferred from homology"/>
<evidence type="ECO:0000256" key="3">
    <source>
        <dbReference type="ARBA" id="ARBA00005646"/>
    </source>
</evidence>
<dbReference type="EMBL" id="JARPOI010000001">
    <property type="protein sequence ID" value="KAJ9188734.1"/>
    <property type="molecule type" value="Genomic_DNA"/>
</dbReference>
<keyword evidence="7" id="KW-0411">Iron-sulfur</keyword>
<evidence type="ECO:0000259" key="11">
    <source>
        <dbReference type="SMART" id="SM00478"/>
    </source>
</evidence>
<feature type="region of interest" description="Disordered" evidence="10">
    <location>
        <begin position="727"/>
        <end position="758"/>
    </location>
</feature>
<dbReference type="InterPro" id="IPR028924">
    <property type="entry name" value="Perm-CXXC"/>
</dbReference>
<dbReference type="SMART" id="SM00525">
    <property type="entry name" value="FES"/>
    <property type="match status" value="1"/>
</dbReference>
<dbReference type="PANTHER" id="PTHR46213">
    <property type="entry name" value="TRANSCRIPTIONAL ACTIVATOR DEMETER"/>
    <property type="match status" value="1"/>
</dbReference>
<comment type="cofactor">
    <cofactor evidence="1">
        <name>[4Fe-4S] cluster</name>
        <dbReference type="ChEBI" id="CHEBI:49883"/>
    </cofactor>
</comment>